<keyword evidence="4" id="KW-1185">Reference proteome</keyword>
<dbReference type="GO" id="GO:0042420">
    <property type="term" value="P:dopamine catabolic process"/>
    <property type="evidence" value="ECO:0007669"/>
    <property type="project" value="TreeGrafter"/>
</dbReference>
<sequence length="107" mass="12377">MRRSNNLPSGGIHVFGSQLHAHLSGRKIFTSHYRSGVKIGEINRDNHYSPHWQHIVFIRPYIHVMPGGYGIEDEMCVNYIYYFPASEVEVCKSAVDNTTLHTFFEHE</sequence>
<dbReference type="EMBL" id="KN726261">
    <property type="protein sequence ID" value="KIH68902.1"/>
    <property type="molecule type" value="Genomic_DNA"/>
</dbReference>
<gene>
    <name evidence="3" type="ORF">ANCDUO_00761</name>
</gene>
<dbReference type="InterPro" id="IPR014784">
    <property type="entry name" value="Cu2_ascorb_mOase-like_C"/>
</dbReference>
<evidence type="ECO:0000313" key="3">
    <source>
        <dbReference type="EMBL" id="KIH68902.1"/>
    </source>
</evidence>
<dbReference type="AlphaFoldDB" id="A0A0C2E0R4"/>
<dbReference type="InterPro" id="IPR024548">
    <property type="entry name" value="Cu2_monoox_C"/>
</dbReference>
<name>A0A0C2E0R4_9BILA</name>
<organism evidence="3 4">
    <name type="scientific">Ancylostoma duodenale</name>
    <dbReference type="NCBI Taxonomy" id="51022"/>
    <lineage>
        <taxon>Eukaryota</taxon>
        <taxon>Metazoa</taxon>
        <taxon>Ecdysozoa</taxon>
        <taxon>Nematoda</taxon>
        <taxon>Chromadorea</taxon>
        <taxon>Rhabditida</taxon>
        <taxon>Rhabditina</taxon>
        <taxon>Rhabditomorpha</taxon>
        <taxon>Strongyloidea</taxon>
        <taxon>Ancylostomatidae</taxon>
        <taxon>Ancylostomatinae</taxon>
        <taxon>Ancylostoma</taxon>
    </lineage>
</organism>
<dbReference type="PANTHER" id="PTHR10157:SF23">
    <property type="entry name" value="MOXD1 HOMOLOG 1"/>
    <property type="match status" value="1"/>
</dbReference>
<dbReference type="GO" id="GO:0005615">
    <property type="term" value="C:extracellular space"/>
    <property type="evidence" value="ECO:0007669"/>
    <property type="project" value="TreeGrafter"/>
</dbReference>
<proteinExistence type="predicted"/>
<evidence type="ECO:0000256" key="1">
    <source>
        <dbReference type="ARBA" id="ARBA00023157"/>
    </source>
</evidence>
<dbReference type="InterPro" id="IPR000945">
    <property type="entry name" value="DBH-like"/>
</dbReference>
<reference evidence="3 4" key="1">
    <citation type="submission" date="2013-12" db="EMBL/GenBank/DDBJ databases">
        <title>Draft genome of the parsitic nematode Ancylostoma duodenale.</title>
        <authorList>
            <person name="Mitreva M."/>
        </authorList>
    </citation>
    <scope>NUCLEOTIDE SEQUENCE [LARGE SCALE GENOMIC DNA]</scope>
    <source>
        <strain evidence="3 4">Zhejiang</strain>
    </source>
</reference>
<dbReference type="PANTHER" id="PTHR10157">
    <property type="entry name" value="DOPAMINE BETA HYDROXYLASE RELATED"/>
    <property type="match status" value="1"/>
</dbReference>
<protein>
    <submittedName>
        <fullName evidence="3">Copper type II ascorbate-dependent monooxygenase domain protein</fullName>
    </submittedName>
</protein>
<feature type="domain" description="Copper type II ascorbate-dependent monooxygenase C-terminal" evidence="2">
    <location>
        <begin position="4"/>
        <end position="67"/>
    </location>
</feature>
<dbReference type="Proteomes" id="UP000054047">
    <property type="component" value="Unassembled WGS sequence"/>
</dbReference>
<dbReference type="GO" id="GO:0004500">
    <property type="term" value="F:dopamine beta-monooxygenase activity"/>
    <property type="evidence" value="ECO:0007669"/>
    <property type="project" value="InterPro"/>
</dbReference>
<dbReference type="GO" id="GO:0006589">
    <property type="term" value="P:octopamine biosynthetic process"/>
    <property type="evidence" value="ECO:0007669"/>
    <property type="project" value="TreeGrafter"/>
</dbReference>
<keyword evidence="3" id="KW-0560">Oxidoreductase</keyword>
<keyword evidence="1" id="KW-1015">Disulfide bond</keyword>
<dbReference type="GO" id="GO:0005507">
    <property type="term" value="F:copper ion binding"/>
    <property type="evidence" value="ECO:0007669"/>
    <property type="project" value="TreeGrafter"/>
</dbReference>
<dbReference type="GO" id="GO:0030667">
    <property type="term" value="C:secretory granule membrane"/>
    <property type="evidence" value="ECO:0007669"/>
    <property type="project" value="TreeGrafter"/>
</dbReference>
<keyword evidence="3" id="KW-0503">Monooxygenase</keyword>
<evidence type="ECO:0000259" key="2">
    <source>
        <dbReference type="Pfam" id="PF03712"/>
    </source>
</evidence>
<evidence type="ECO:0000313" key="4">
    <source>
        <dbReference type="Proteomes" id="UP000054047"/>
    </source>
</evidence>
<dbReference type="OrthoDB" id="129121at2759"/>
<dbReference type="SUPFAM" id="SSF49742">
    <property type="entry name" value="PHM/PNGase F"/>
    <property type="match status" value="1"/>
</dbReference>
<dbReference type="InterPro" id="IPR008977">
    <property type="entry name" value="PHM/PNGase_F_dom_sf"/>
</dbReference>
<dbReference type="Pfam" id="PF03712">
    <property type="entry name" value="Cu2_monoox_C"/>
    <property type="match status" value="1"/>
</dbReference>
<dbReference type="Gene3D" id="2.60.120.230">
    <property type="match status" value="2"/>
</dbReference>
<dbReference type="GO" id="GO:0042421">
    <property type="term" value="P:norepinephrine biosynthetic process"/>
    <property type="evidence" value="ECO:0007669"/>
    <property type="project" value="TreeGrafter"/>
</dbReference>
<accession>A0A0C2E0R4</accession>